<dbReference type="PANTHER" id="PTHR10039:SF14">
    <property type="entry name" value="NACHT DOMAIN-CONTAINING PROTEIN"/>
    <property type="match status" value="1"/>
</dbReference>
<name>A0A1V6SE40_9EURO</name>
<gene>
    <name evidence="3" type="ORF">PENFLA_c071G06024</name>
</gene>
<dbReference type="FunFam" id="3.40.50.300:FF:001638">
    <property type="entry name" value="NACHT and WD40 domain protein"/>
    <property type="match status" value="1"/>
</dbReference>
<dbReference type="GO" id="GO:0072330">
    <property type="term" value="P:monocarboxylic acid biosynthetic process"/>
    <property type="evidence" value="ECO:0007669"/>
    <property type="project" value="UniProtKB-ARBA"/>
</dbReference>
<dbReference type="Proteomes" id="UP000191342">
    <property type="component" value="Unassembled WGS sequence"/>
</dbReference>
<dbReference type="Pfam" id="PF24883">
    <property type="entry name" value="NPHP3_N"/>
    <property type="match status" value="1"/>
</dbReference>
<dbReference type="EMBL" id="MLQL01000071">
    <property type="protein sequence ID" value="OQE11853.1"/>
    <property type="molecule type" value="Genomic_DNA"/>
</dbReference>
<accession>A0A1V6SE40</accession>
<proteinExistence type="predicted"/>
<organism evidence="3 4">
    <name type="scientific">Penicillium flavigenum</name>
    <dbReference type="NCBI Taxonomy" id="254877"/>
    <lineage>
        <taxon>Eukaryota</taxon>
        <taxon>Fungi</taxon>
        <taxon>Dikarya</taxon>
        <taxon>Ascomycota</taxon>
        <taxon>Pezizomycotina</taxon>
        <taxon>Eurotiomycetes</taxon>
        <taxon>Eurotiomycetidae</taxon>
        <taxon>Eurotiales</taxon>
        <taxon>Aspergillaceae</taxon>
        <taxon>Penicillium</taxon>
    </lineage>
</organism>
<evidence type="ECO:0000313" key="4">
    <source>
        <dbReference type="Proteomes" id="UP000191342"/>
    </source>
</evidence>
<dbReference type="InterPro" id="IPR007111">
    <property type="entry name" value="NACHT_NTPase"/>
</dbReference>
<keyword evidence="1" id="KW-0677">Repeat</keyword>
<evidence type="ECO:0000256" key="1">
    <source>
        <dbReference type="ARBA" id="ARBA00022737"/>
    </source>
</evidence>
<dbReference type="Gene3D" id="3.40.50.300">
    <property type="entry name" value="P-loop containing nucleotide triphosphate hydrolases"/>
    <property type="match status" value="1"/>
</dbReference>
<sequence length="513" mass="57792">MGDRERTWTAEGQSTPWPRALPQKLQQARILTWGYDAYFMSKPEVSSNGLVDHATNLLANLTSDRESCNASSRPLIFVAHSLGGLVWKATILLSRDNPETLFQSVFHALKGVVFMGTLHKGAWMADWAKIPVTTFGFGKSTNIKLLNVLKRVNQLLESIQGDFSAMKAGSKSGRNHDSSNDADRACLKDLYTTDPRDDKRRIEKVKGGPLKDSYRWTFDNDQFKQWRYEKQTQLLWVKGDPGQGKKLLLCGIIKEVDQSTSKYVAVSFFFCQATDTRLNHAAAVIRGLIYNLVDQQPHLISHVRRQYDKSGRKGFEDVNAWEALSKIFIDMLEDSLLHSIYVIINALDECTKDLDLLLDLVTQKSSVYPHVKWIVSSRSWTVIGEALEAATQKATLSLGLNEKSTAEAKKYKAETRDAISQHLLSNAQGTFLWVALVCEELANAARWRNSSACSLLTAFPAGLEYLYYRMIEQVRKSEDAGFCKRILGIVLLVYRPVTLAELPALVEIPEYIT</sequence>
<evidence type="ECO:0000259" key="2">
    <source>
        <dbReference type="PROSITE" id="PS50837"/>
    </source>
</evidence>
<protein>
    <recommendedName>
        <fullName evidence="2">NACHT domain-containing protein</fullName>
    </recommendedName>
</protein>
<dbReference type="PANTHER" id="PTHR10039">
    <property type="entry name" value="AMELOGENIN"/>
    <property type="match status" value="1"/>
</dbReference>
<dbReference type="InterPro" id="IPR056884">
    <property type="entry name" value="NPHP3-like_N"/>
</dbReference>
<dbReference type="InterPro" id="IPR029058">
    <property type="entry name" value="AB_hydrolase_fold"/>
</dbReference>
<keyword evidence="4" id="KW-1185">Reference proteome</keyword>
<feature type="domain" description="NACHT" evidence="2">
    <location>
        <begin position="233"/>
        <end position="407"/>
    </location>
</feature>
<dbReference type="SUPFAM" id="SSF53474">
    <property type="entry name" value="alpha/beta-Hydrolases"/>
    <property type="match status" value="1"/>
</dbReference>
<dbReference type="AlphaFoldDB" id="A0A1V6SE40"/>
<evidence type="ECO:0000313" key="3">
    <source>
        <dbReference type="EMBL" id="OQE11853.1"/>
    </source>
</evidence>
<dbReference type="OrthoDB" id="538223at2759"/>
<reference evidence="4" key="1">
    <citation type="journal article" date="2017" name="Nat. Microbiol.">
        <title>Global analysis of biosynthetic gene clusters reveals vast potential of secondary metabolite production in Penicillium species.</title>
        <authorList>
            <person name="Nielsen J.C."/>
            <person name="Grijseels S."/>
            <person name="Prigent S."/>
            <person name="Ji B."/>
            <person name="Dainat J."/>
            <person name="Nielsen K.F."/>
            <person name="Frisvad J.C."/>
            <person name="Workman M."/>
            <person name="Nielsen J."/>
        </authorList>
    </citation>
    <scope>NUCLEOTIDE SEQUENCE [LARGE SCALE GENOMIC DNA]</scope>
    <source>
        <strain evidence="4">IBT 14082</strain>
    </source>
</reference>
<dbReference type="InterPro" id="IPR027417">
    <property type="entry name" value="P-loop_NTPase"/>
</dbReference>
<dbReference type="GO" id="GO:0017000">
    <property type="term" value="P:antibiotic biosynthetic process"/>
    <property type="evidence" value="ECO:0007669"/>
    <property type="project" value="UniProtKB-ARBA"/>
</dbReference>
<dbReference type="Gene3D" id="3.40.50.1820">
    <property type="entry name" value="alpha/beta hydrolase"/>
    <property type="match status" value="1"/>
</dbReference>
<comment type="caution">
    <text evidence="3">The sequence shown here is derived from an EMBL/GenBank/DDBJ whole genome shotgun (WGS) entry which is preliminary data.</text>
</comment>
<dbReference type="PROSITE" id="PS50837">
    <property type="entry name" value="NACHT"/>
    <property type="match status" value="1"/>
</dbReference>